<evidence type="ECO:0000313" key="7">
    <source>
        <dbReference type="EMBL" id="SIQ78834.1"/>
    </source>
</evidence>
<comment type="similarity">
    <text evidence="2 6">Belongs to the SURF1 family.</text>
</comment>
<reference evidence="8" key="1">
    <citation type="submission" date="2017-01" db="EMBL/GenBank/DDBJ databases">
        <authorList>
            <person name="Varghese N."/>
            <person name="Submissions S."/>
        </authorList>
    </citation>
    <scope>NUCLEOTIDE SEQUENCE [LARGE SCALE GENOMIC DNA]</scope>
    <source>
        <strain evidence="8">DSM 7027</strain>
    </source>
</reference>
<keyword evidence="6" id="KW-1003">Cell membrane</keyword>
<evidence type="ECO:0000313" key="8">
    <source>
        <dbReference type="Proteomes" id="UP000186895"/>
    </source>
</evidence>
<evidence type="ECO:0000256" key="3">
    <source>
        <dbReference type="ARBA" id="ARBA00022692"/>
    </source>
</evidence>
<comment type="caution">
    <text evidence="6">Lacks conserved residue(s) required for the propagation of feature annotation.</text>
</comment>
<dbReference type="Pfam" id="PF02104">
    <property type="entry name" value="SURF1"/>
    <property type="match status" value="1"/>
</dbReference>
<organism evidence="7 8">
    <name type="scientific">Marinobacterium stanieri</name>
    <dbReference type="NCBI Taxonomy" id="49186"/>
    <lineage>
        <taxon>Bacteria</taxon>
        <taxon>Pseudomonadati</taxon>
        <taxon>Pseudomonadota</taxon>
        <taxon>Gammaproteobacteria</taxon>
        <taxon>Oceanospirillales</taxon>
        <taxon>Oceanospirillaceae</taxon>
        <taxon>Marinobacterium</taxon>
    </lineage>
</organism>
<dbReference type="CDD" id="cd06662">
    <property type="entry name" value="SURF1"/>
    <property type="match status" value="1"/>
</dbReference>
<evidence type="ECO:0000256" key="4">
    <source>
        <dbReference type="ARBA" id="ARBA00022989"/>
    </source>
</evidence>
<evidence type="ECO:0000256" key="2">
    <source>
        <dbReference type="ARBA" id="ARBA00007165"/>
    </source>
</evidence>
<proteinExistence type="inferred from homology"/>
<dbReference type="STRING" id="49186.SAMN05421647_1095"/>
<dbReference type="InterPro" id="IPR045214">
    <property type="entry name" value="Surf1/Surf4"/>
</dbReference>
<protein>
    <recommendedName>
        <fullName evidence="6">SURF1-like protein</fullName>
    </recommendedName>
</protein>
<dbReference type="PANTHER" id="PTHR23427:SF2">
    <property type="entry name" value="SURFEIT LOCUS PROTEIN 1"/>
    <property type="match status" value="1"/>
</dbReference>
<keyword evidence="8" id="KW-1185">Reference proteome</keyword>
<comment type="subcellular location">
    <subcellularLocation>
        <location evidence="6">Cell membrane</location>
        <topology evidence="6">Multi-pass membrane protein</topology>
    </subcellularLocation>
    <subcellularLocation>
        <location evidence="1">Membrane</location>
    </subcellularLocation>
</comment>
<accession>A0A1N6VM12</accession>
<sequence length="245" mass="27991">MTDKVSKADSRRRFKWLRLGLWLLGVPLLLALGSWQLQRAEQKQVWLEQLEQSPATTPEVALQRLEASDWVPVRFDLELMPLKVFLLDNRTHEGKAGYEVVIPVRVDEGPFWLGSLGWVAAPPRRDELPEINLKRQWLLAEAVLSRPLESLTLTGTQFEEGWPRRIQSLDMEQIRSSLALSVEPLVLHLKTAVSDSIMPRAHIYTGIPPQRHTGYAVQWFGLALALIIWLVWAGLKERRGRAADV</sequence>
<dbReference type="EMBL" id="FTMN01000009">
    <property type="protein sequence ID" value="SIQ78834.1"/>
    <property type="molecule type" value="Genomic_DNA"/>
</dbReference>
<evidence type="ECO:0000256" key="5">
    <source>
        <dbReference type="ARBA" id="ARBA00023136"/>
    </source>
</evidence>
<dbReference type="Proteomes" id="UP000186895">
    <property type="component" value="Unassembled WGS sequence"/>
</dbReference>
<dbReference type="PROSITE" id="PS50895">
    <property type="entry name" value="SURF1"/>
    <property type="match status" value="1"/>
</dbReference>
<keyword evidence="3 6" id="KW-0812">Transmembrane</keyword>
<keyword evidence="5 6" id="KW-0472">Membrane</keyword>
<feature type="transmembrane region" description="Helical" evidence="6">
    <location>
        <begin position="216"/>
        <end position="235"/>
    </location>
</feature>
<gene>
    <name evidence="7" type="ORF">SAMN05421647_1095</name>
</gene>
<dbReference type="GO" id="GO:0005886">
    <property type="term" value="C:plasma membrane"/>
    <property type="evidence" value="ECO:0007669"/>
    <property type="project" value="UniProtKB-SubCell"/>
</dbReference>
<evidence type="ECO:0000256" key="6">
    <source>
        <dbReference type="RuleBase" id="RU363076"/>
    </source>
</evidence>
<dbReference type="AlphaFoldDB" id="A0A1N6VM12"/>
<dbReference type="InterPro" id="IPR002994">
    <property type="entry name" value="Surf1/Shy1"/>
</dbReference>
<dbReference type="PANTHER" id="PTHR23427">
    <property type="entry name" value="SURFEIT LOCUS PROTEIN"/>
    <property type="match status" value="1"/>
</dbReference>
<evidence type="ECO:0000256" key="1">
    <source>
        <dbReference type="ARBA" id="ARBA00004370"/>
    </source>
</evidence>
<name>A0A1N6VM12_9GAMM</name>
<dbReference type="RefSeq" id="WP_076464709.1">
    <property type="nucleotide sequence ID" value="NZ_FTMN01000009.1"/>
</dbReference>
<dbReference type="eggNOG" id="COG3346">
    <property type="taxonomic scope" value="Bacteria"/>
</dbReference>
<keyword evidence="4 6" id="KW-1133">Transmembrane helix</keyword>